<dbReference type="SUPFAM" id="SSF56112">
    <property type="entry name" value="Protein kinase-like (PK-like)"/>
    <property type="match status" value="1"/>
</dbReference>
<accession>A0A2W4VQN5</accession>
<keyword evidence="2" id="KW-1133">Transmembrane helix</keyword>
<dbReference type="Gene3D" id="1.10.510.10">
    <property type="entry name" value="Transferase(Phosphotransferase) domain 1"/>
    <property type="match status" value="1"/>
</dbReference>
<gene>
    <name evidence="3" type="ORF">DCF17_19205</name>
</gene>
<organism evidence="3 4">
    <name type="scientific">Shackletoniella antarctica</name>
    <dbReference type="NCBI Taxonomy" id="268115"/>
    <lineage>
        <taxon>Bacteria</taxon>
        <taxon>Bacillati</taxon>
        <taxon>Cyanobacteriota</taxon>
        <taxon>Cyanophyceae</taxon>
        <taxon>Oculatellales</taxon>
        <taxon>Oculatellaceae</taxon>
        <taxon>Shackletoniella</taxon>
    </lineage>
</organism>
<reference evidence="4" key="1">
    <citation type="submission" date="2018-04" db="EMBL/GenBank/DDBJ databases">
        <authorList>
            <person name="Cornet L."/>
        </authorList>
    </citation>
    <scope>NUCLEOTIDE SEQUENCE [LARGE SCALE GENOMIC DNA]</scope>
</reference>
<comment type="caution">
    <text evidence="3">The sequence shown here is derived from an EMBL/GenBank/DDBJ whole genome shotgun (WGS) entry which is preliminary data.</text>
</comment>
<dbReference type="Proteomes" id="UP000249081">
    <property type="component" value="Unassembled WGS sequence"/>
</dbReference>
<sequence length="338" mass="36144">MTLAVGTTLQKGTYVIDAWVAEDTIGPMYLAMDVSKGQWIQLRVLGSLAPQALPDAADRQAFYQYLGQVADLKNSTFPPRLGGFEEEGVCYQSLSIPPGAPLDRLVTTATPLPARTSLALVRQLIQSLQALHPLGWTGLRLTPDQVWYSPEAQATTFVGFDLIPGAAPAGTGQEILDEGTLVQGLSYLLYFLLTGQRAEATKAPLSVEVRRHHPSLPASLDRALELGHPQQQPTITLAEWEALLPAADDLPSDPLPGPGPTAKRPEAASTVVVARDRPRPPVSDPRPSSPRTESHWPESQVLAPSPPKRSSTPALALVLTGLMATVSGLGVGLYARLQ</sequence>
<evidence type="ECO:0000313" key="3">
    <source>
        <dbReference type="EMBL" id="PZO35153.1"/>
    </source>
</evidence>
<dbReference type="EMBL" id="QBMN01000181">
    <property type="protein sequence ID" value="PZO35153.1"/>
    <property type="molecule type" value="Genomic_DNA"/>
</dbReference>
<evidence type="ECO:0000256" key="1">
    <source>
        <dbReference type="SAM" id="MobiDB-lite"/>
    </source>
</evidence>
<proteinExistence type="predicted"/>
<evidence type="ECO:0000256" key="2">
    <source>
        <dbReference type="SAM" id="Phobius"/>
    </source>
</evidence>
<evidence type="ECO:0000313" key="4">
    <source>
        <dbReference type="Proteomes" id="UP000249081"/>
    </source>
</evidence>
<keyword evidence="2" id="KW-0812">Transmembrane</keyword>
<feature type="region of interest" description="Disordered" evidence="1">
    <location>
        <begin position="247"/>
        <end position="311"/>
    </location>
</feature>
<evidence type="ECO:0008006" key="5">
    <source>
        <dbReference type="Google" id="ProtNLM"/>
    </source>
</evidence>
<name>A0A2W4VQN5_9CYAN</name>
<protein>
    <recommendedName>
        <fullName evidence="5">Protein kinase domain-containing protein</fullName>
    </recommendedName>
</protein>
<feature type="transmembrane region" description="Helical" evidence="2">
    <location>
        <begin position="314"/>
        <end position="335"/>
    </location>
</feature>
<dbReference type="InterPro" id="IPR011009">
    <property type="entry name" value="Kinase-like_dom_sf"/>
</dbReference>
<reference evidence="3 4" key="2">
    <citation type="submission" date="2018-06" db="EMBL/GenBank/DDBJ databases">
        <title>Metagenomic assembly of (sub)arctic Cyanobacteria and their associated microbiome from non-axenic cultures.</title>
        <authorList>
            <person name="Baurain D."/>
        </authorList>
    </citation>
    <scope>NUCLEOTIDE SEQUENCE [LARGE SCALE GENOMIC DNA]</scope>
    <source>
        <strain evidence="3">ULC041bin1</strain>
    </source>
</reference>
<keyword evidence="2" id="KW-0472">Membrane</keyword>
<dbReference type="AlphaFoldDB" id="A0A2W4VQN5"/>
<feature type="non-terminal residue" evidence="3">
    <location>
        <position position="338"/>
    </location>
</feature>